<evidence type="ECO:0000313" key="2">
    <source>
        <dbReference type="Proteomes" id="UP000694411"/>
    </source>
</evidence>
<reference evidence="1" key="1">
    <citation type="submission" date="2018-05" db="EMBL/GenBank/DDBJ databases">
        <title>Whole genome of Theropithecus gelada.</title>
        <authorList>
            <person name="Chiou K.L."/>
            <person name="Snyder-Mackler N."/>
        </authorList>
    </citation>
    <scope>NUCLEOTIDE SEQUENCE [LARGE SCALE GENOMIC DNA]</scope>
</reference>
<dbReference type="PANTHER" id="PTHR12138:SF162">
    <property type="entry name" value="CHROMOSOME UNDETERMINED SCAFFOLD_275, WHOLE GENOME SHOTGUN SEQUENCE"/>
    <property type="match status" value="1"/>
</dbReference>
<evidence type="ECO:0000313" key="1">
    <source>
        <dbReference type="Ensembl" id="ENSTGEP00000033361.1"/>
    </source>
</evidence>
<dbReference type="PANTHER" id="PTHR12138">
    <property type="entry name" value="PRIMATE-EXPANDED PROTEIN FAMILY"/>
    <property type="match status" value="1"/>
</dbReference>
<dbReference type="PRINTS" id="PR02045">
    <property type="entry name" value="F138DOMAIN"/>
</dbReference>
<organism evidence="1 2">
    <name type="scientific">Theropithecus gelada</name>
    <name type="common">Gelada baboon</name>
    <dbReference type="NCBI Taxonomy" id="9565"/>
    <lineage>
        <taxon>Eukaryota</taxon>
        <taxon>Metazoa</taxon>
        <taxon>Chordata</taxon>
        <taxon>Craniata</taxon>
        <taxon>Vertebrata</taxon>
        <taxon>Euteleostomi</taxon>
        <taxon>Mammalia</taxon>
        <taxon>Eutheria</taxon>
        <taxon>Euarchontoglires</taxon>
        <taxon>Primates</taxon>
        <taxon>Haplorrhini</taxon>
        <taxon>Catarrhini</taxon>
        <taxon>Cercopithecidae</taxon>
        <taxon>Cercopithecinae</taxon>
        <taxon>Theropithecus</taxon>
    </lineage>
</organism>
<proteinExistence type="predicted"/>
<reference evidence="1" key="3">
    <citation type="submission" date="2025-09" db="UniProtKB">
        <authorList>
            <consortium name="Ensembl"/>
        </authorList>
    </citation>
    <scope>IDENTIFICATION</scope>
</reference>
<reference evidence="1" key="2">
    <citation type="submission" date="2025-08" db="UniProtKB">
        <authorList>
            <consortium name="Ensembl"/>
        </authorList>
    </citation>
    <scope>IDENTIFICATION</scope>
</reference>
<dbReference type="Proteomes" id="UP000694411">
    <property type="component" value="Chromosome 16"/>
</dbReference>
<name>A0A8D2GDX3_THEGE</name>
<sequence length="118" mass="12531">MVLVSCDRRKKNGAATHLLFIYLFIEMSLTGVSECSGAVRLECNGASLAHCNFCLLGSSDSPASASRVAGITGTCHHAQLIFVFFSREGVSLCCPGWSQSLDLVICPPQLPKVLGLQA</sequence>
<dbReference type="AlphaFoldDB" id="A0A8D2GDX3"/>
<protein>
    <submittedName>
        <fullName evidence="1">Uncharacterized protein</fullName>
    </submittedName>
</protein>
<accession>A0A8D2GDX3</accession>
<keyword evidence="2" id="KW-1185">Reference proteome</keyword>
<dbReference type="Ensembl" id="ENSTGET00000039617.1">
    <property type="protein sequence ID" value="ENSTGEP00000033361.1"/>
    <property type="gene ID" value="ENSTGEG00000026646.1"/>
</dbReference>